<dbReference type="InterPro" id="IPR005135">
    <property type="entry name" value="Endo/exonuclease/phosphatase"/>
</dbReference>
<feature type="compositionally biased region" description="Basic residues" evidence="1">
    <location>
        <begin position="20"/>
        <end position="29"/>
    </location>
</feature>
<dbReference type="Proteomes" id="UP000299102">
    <property type="component" value="Unassembled WGS sequence"/>
</dbReference>
<keyword evidence="4" id="KW-1185">Reference proteome</keyword>
<evidence type="ECO:0000259" key="2">
    <source>
        <dbReference type="Pfam" id="PF14529"/>
    </source>
</evidence>
<feature type="compositionally biased region" description="Basic and acidic residues" evidence="1">
    <location>
        <begin position="1"/>
        <end position="19"/>
    </location>
</feature>
<dbReference type="Gene3D" id="3.60.10.10">
    <property type="entry name" value="Endonuclease/exonuclease/phosphatase"/>
    <property type="match status" value="1"/>
</dbReference>
<dbReference type="EMBL" id="BGZK01000870">
    <property type="protein sequence ID" value="GBP63497.1"/>
    <property type="molecule type" value="Genomic_DNA"/>
</dbReference>
<feature type="region of interest" description="Disordered" evidence="1">
    <location>
        <begin position="1"/>
        <end position="69"/>
    </location>
</feature>
<dbReference type="OrthoDB" id="7491049at2759"/>
<evidence type="ECO:0000313" key="4">
    <source>
        <dbReference type="Proteomes" id="UP000299102"/>
    </source>
</evidence>
<proteinExistence type="predicted"/>
<name>A0A4C1XMJ3_EUMVA</name>
<gene>
    <name evidence="3" type="ORF">EVAR_49551_1</name>
</gene>
<protein>
    <recommendedName>
        <fullName evidence="2">Endonuclease/exonuclease/phosphatase domain-containing protein</fullName>
    </recommendedName>
</protein>
<feature type="domain" description="Endonuclease/exonuclease/phosphatase" evidence="2">
    <location>
        <begin position="237"/>
        <end position="300"/>
    </location>
</feature>
<evidence type="ECO:0000256" key="1">
    <source>
        <dbReference type="SAM" id="MobiDB-lite"/>
    </source>
</evidence>
<accession>A0A4C1XMJ3</accession>
<comment type="caution">
    <text evidence="3">The sequence shown here is derived from an EMBL/GenBank/DDBJ whole genome shotgun (WGS) entry which is preliminary data.</text>
</comment>
<feature type="compositionally biased region" description="Basic residues" evidence="1">
    <location>
        <begin position="46"/>
        <end position="55"/>
    </location>
</feature>
<dbReference type="SUPFAM" id="SSF56219">
    <property type="entry name" value="DNase I-like"/>
    <property type="match status" value="1"/>
</dbReference>
<reference evidence="3 4" key="1">
    <citation type="journal article" date="2019" name="Commun. Biol.">
        <title>The bagworm genome reveals a unique fibroin gene that provides high tensile strength.</title>
        <authorList>
            <person name="Kono N."/>
            <person name="Nakamura H."/>
            <person name="Ohtoshi R."/>
            <person name="Tomita M."/>
            <person name="Numata K."/>
            <person name="Arakawa K."/>
        </authorList>
    </citation>
    <scope>NUCLEOTIDE SEQUENCE [LARGE SCALE GENOMIC DNA]</scope>
</reference>
<dbReference type="InterPro" id="IPR036691">
    <property type="entry name" value="Endo/exonu/phosph_ase_sf"/>
</dbReference>
<dbReference type="AlphaFoldDB" id="A0A4C1XMJ3"/>
<dbReference type="GO" id="GO:0003824">
    <property type="term" value="F:catalytic activity"/>
    <property type="evidence" value="ECO:0007669"/>
    <property type="project" value="InterPro"/>
</dbReference>
<dbReference type="Pfam" id="PF14529">
    <property type="entry name" value="Exo_endo_phos_2"/>
    <property type="match status" value="1"/>
</dbReference>
<sequence length="301" mass="34567">MLEGHGNKKPKDWMEVQSKKEKRRQHGKQLSKQPLKQPLSKPHQPQLKHKRKKPLKSSPRPNALIIRPNQKDNYTNILCQIKKDVPNDQVRSTVDKVCKITARDLLIILSKQNKDNDLGLQTTIADLLKEEATLISKGPQEDIEIRDLDNTTTKEDILAALQKMTGEDYQNSLDAIRSLRSAYRSTQTASMTLTEPVAQRMLGDHGEIRIDWINCRIRAVVVRNREDGFVAAWVNGIRFYSCYAPPSLFMEQFSEFLDRFTEDARQYFPLAIADDFNSWSVDWGSKFPNTRGKVLLEAMAT</sequence>
<evidence type="ECO:0000313" key="3">
    <source>
        <dbReference type="EMBL" id="GBP63497.1"/>
    </source>
</evidence>
<organism evidence="3 4">
    <name type="scientific">Eumeta variegata</name>
    <name type="common">Bagworm moth</name>
    <name type="synonym">Eumeta japonica</name>
    <dbReference type="NCBI Taxonomy" id="151549"/>
    <lineage>
        <taxon>Eukaryota</taxon>
        <taxon>Metazoa</taxon>
        <taxon>Ecdysozoa</taxon>
        <taxon>Arthropoda</taxon>
        <taxon>Hexapoda</taxon>
        <taxon>Insecta</taxon>
        <taxon>Pterygota</taxon>
        <taxon>Neoptera</taxon>
        <taxon>Endopterygota</taxon>
        <taxon>Lepidoptera</taxon>
        <taxon>Glossata</taxon>
        <taxon>Ditrysia</taxon>
        <taxon>Tineoidea</taxon>
        <taxon>Psychidae</taxon>
        <taxon>Oiketicinae</taxon>
        <taxon>Eumeta</taxon>
    </lineage>
</organism>